<evidence type="ECO:0000256" key="1">
    <source>
        <dbReference type="SAM" id="MobiDB-lite"/>
    </source>
</evidence>
<dbReference type="InterPro" id="IPR029071">
    <property type="entry name" value="Ubiquitin-like_domsf"/>
</dbReference>
<comment type="caution">
    <text evidence="3">The sequence shown here is derived from an EMBL/GenBank/DDBJ whole genome shotgun (WGS) entry which is preliminary data.</text>
</comment>
<feature type="compositionally biased region" description="Polar residues" evidence="1">
    <location>
        <begin position="35"/>
        <end position="48"/>
    </location>
</feature>
<proteinExistence type="predicted"/>
<gene>
    <name evidence="3" type="ORF">Bpfe_000800</name>
</gene>
<evidence type="ECO:0000259" key="2">
    <source>
        <dbReference type="PROSITE" id="PS50053"/>
    </source>
</evidence>
<name>A0AAD8CC57_BIOPF</name>
<dbReference type="PANTHER" id="PTHR10666">
    <property type="entry name" value="UBIQUITIN"/>
    <property type="match status" value="1"/>
</dbReference>
<organism evidence="3 4">
    <name type="scientific">Biomphalaria pfeifferi</name>
    <name type="common">Bloodfluke planorb</name>
    <name type="synonym">Freshwater snail</name>
    <dbReference type="NCBI Taxonomy" id="112525"/>
    <lineage>
        <taxon>Eukaryota</taxon>
        <taxon>Metazoa</taxon>
        <taxon>Spiralia</taxon>
        <taxon>Lophotrochozoa</taxon>
        <taxon>Mollusca</taxon>
        <taxon>Gastropoda</taxon>
        <taxon>Heterobranchia</taxon>
        <taxon>Euthyneura</taxon>
        <taxon>Panpulmonata</taxon>
        <taxon>Hygrophila</taxon>
        <taxon>Lymnaeoidea</taxon>
        <taxon>Planorbidae</taxon>
        <taxon>Biomphalaria</taxon>
    </lineage>
</organism>
<reference evidence="3" key="1">
    <citation type="journal article" date="2023" name="PLoS Negl. Trop. Dis.">
        <title>A genome sequence for Biomphalaria pfeifferi, the major vector snail for the human-infecting parasite Schistosoma mansoni.</title>
        <authorList>
            <person name="Bu L."/>
            <person name="Lu L."/>
            <person name="Laidemitt M.R."/>
            <person name="Zhang S.M."/>
            <person name="Mutuku M."/>
            <person name="Mkoji G."/>
            <person name="Steinauer M."/>
            <person name="Loker E.S."/>
        </authorList>
    </citation>
    <scope>NUCLEOTIDE SEQUENCE</scope>
    <source>
        <strain evidence="3">KasaAsao</strain>
    </source>
</reference>
<dbReference type="InterPro" id="IPR000626">
    <property type="entry name" value="Ubiquitin-like_dom"/>
</dbReference>
<reference evidence="3" key="2">
    <citation type="submission" date="2023-04" db="EMBL/GenBank/DDBJ databases">
        <authorList>
            <person name="Bu L."/>
            <person name="Lu L."/>
            <person name="Laidemitt M.R."/>
            <person name="Zhang S.M."/>
            <person name="Mutuku M."/>
            <person name="Mkoji G."/>
            <person name="Steinauer M."/>
            <person name="Loker E.S."/>
        </authorList>
    </citation>
    <scope>NUCLEOTIDE SEQUENCE</scope>
    <source>
        <strain evidence="3">KasaAsao</strain>
        <tissue evidence="3">Whole Snail</tissue>
    </source>
</reference>
<accession>A0AAD8CC57</accession>
<dbReference type="Proteomes" id="UP001233172">
    <property type="component" value="Unassembled WGS sequence"/>
</dbReference>
<dbReference type="SMART" id="SM00213">
    <property type="entry name" value="UBQ"/>
    <property type="match status" value="1"/>
</dbReference>
<dbReference type="InterPro" id="IPR019956">
    <property type="entry name" value="Ubiquitin_dom"/>
</dbReference>
<feature type="compositionally biased region" description="Low complexity" evidence="1">
    <location>
        <begin position="14"/>
        <end position="29"/>
    </location>
</feature>
<dbReference type="PRINTS" id="PR00348">
    <property type="entry name" value="UBIQUITIN"/>
</dbReference>
<keyword evidence="4" id="KW-1185">Reference proteome</keyword>
<evidence type="ECO:0000313" key="3">
    <source>
        <dbReference type="EMBL" id="KAK0069623.1"/>
    </source>
</evidence>
<dbReference type="Pfam" id="PF00240">
    <property type="entry name" value="ubiquitin"/>
    <property type="match status" value="1"/>
</dbReference>
<dbReference type="SUPFAM" id="SSF54236">
    <property type="entry name" value="Ubiquitin-like"/>
    <property type="match status" value="1"/>
</dbReference>
<dbReference type="EMBL" id="JASAOG010000002">
    <property type="protein sequence ID" value="KAK0069623.1"/>
    <property type="molecule type" value="Genomic_DNA"/>
</dbReference>
<dbReference type="PROSITE" id="PS50053">
    <property type="entry name" value="UBIQUITIN_2"/>
    <property type="match status" value="1"/>
</dbReference>
<evidence type="ECO:0000313" key="4">
    <source>
        <dbReference type="Proteomes" id="UP001233172"/>
    </source>
</evidence>
<protein>
    <submittedName>
        <fullName evidence="3">Polyubiquitin</fullName>
    </submittedName>
</protein>
<sequence length="214" mass="23469">MSTFRSVNKSRPHSGFSSMSDSRSSSFMDVDNDDSSQSSLTITASVSESPRLARKAQPNSASVTAKPGETVTKNIVKVNGELVSAPSRPPIYQNGLNSATSQIATITIGEVNDQNAKPNGHCRPVKPPEVKPDPPKCFQIFVNNFADSRNYAFEVTSTFLVEKLMTLIQQKLDIPLDQQKLTYAGKNLERGMKLSHYNIREHSTILLTARLRGG</sequence>
<dbReference type="Gene3D" id="3.10.20.90">
    <property type="entry name" value="Phosphatidylinositol 3-kinase Catalytic Subunit, Chain A, domain 1"/>
    <property type="match status" value="1"/>
</dbReference>
<feature type="domain" description="Ubiquitin-like" evidence="2">
    <location>
        <begin position="138"/>
        <end position="214"/>
    </location>
</feature>
<feature type="region of interest" description="Disordered" evidence="1">
    <location>
        <begin position="1"/>
        <end position="68"/>
    </location>
</feature>
<dbReference type="InterPro" id="IPR050158">
    <property type="entry name" value="Ubiquitin_ubiquitin-like"/>
</dbReference>
<dbReference type="AlphaFoldDB" id="A0AAD8CC57"/>